<evidence type="ECO:0000256" key="1">
    <source>
        <dbReference type="ARBA" id="ARBA00044755"/>
    </source>
</evidence>
<comment type="caution">
    <text evidence="3">The sequence shown here is derived from an EMBL/GenBank/DDBJ whole genome shotgun (WGS) entry which is preliminary data.</text>
</comment>
<dbReference type="EMBL" id="JAACAK010000026">
    <property type="protein sequence ID" value="NIR74117.1"/>
    <property type="molecule type" value="Genomic_DNA"/>
</dbReference>
<dbReference type="PANTHER" id="PTHR35024">
    <property type="entry name" value="HYPOTHETICAL CYTOSOLIC PROTEIN"/>
    <property type="match status" value="1"/>
</dbReference>
<feature type="compositionally biased region" description="Basic and acidic residues" evidence="2">
    <location>
        <begin position="111"/>
        <end position="123"/>
    </location>
</feature>
<name>A0AAE5CA35_9BACT</name>
<dbReference type="Proteomes" id="UP000702544">
    <property type="component" value="Unassembled WGS sequence"/>
</dbReference>
<organism evidence="3 4">
    <name type="scientific">Candidatus Kutchimonas denitrificans</name>
    <dbReference type="NCBI Taxonomy" id="3056748"/>
    <lineage>
        <taxon>Bacteria</taxon>
        <taxon>Pseudomonadati</taxon>
        <taxon>Gemmatimonadota</taxon>
        <taxon>Gemmatimonadia</taxon>
        <taxon>Candidatus Palauibacterales</taxon>
        <taxon>Candidatus Palauibacteraceae</taxon>
        <taxon>Candidatus Kutchimonas</taxon>
    </lineage>
</organism>
<sequence length="139" mass="14663">MAKPESSSGDAAISLIAPGMNIVGDCETDGTVRVEGKIEGTIRAGKSVVVGRSGEVVGDIFTQDAVVSGRVNGNISAESRLELQSTCDIQGELRSRRVQLDEGARFNGQVHMDEKGHTVKSPERPATLSKPETERAPSS</sequence>
<evidence type="ECO:0000313" key="4">
    <source>
        <dbReference type="Proteomes" id="UP000702544"/>
    </source>
</evidence>
<feature type="region of interest" description="Disordered" evidence="2">
    <location>
        <begin position="104"/>
        <end position="139"/>
    </location>
</feature>
<dbReference type="Pfam" id="PF04519">
    <property type="entry name" value="Bactofilin"/>
    <property type="match status" value="1"/>
</dbReference>
<accession>A0AAE5CA35</accession>
<proteinExistence type="inferred from homology"/>
<evidence type="ECO:0000313" key="3">
    <source>
        <dbReference type="EMBL" id="NIR74117.1"/>
    </source>
</evidence>
<dbReference type="AlphaFoldDB" id="A0AAE5CA35"/>
<comment type="similarity">
    <text evidence="1">Belongs to the bactofilin family.</text>
</comment>
<gene>
    <name evidence="3" type="ORF">GWO12_03255</name>
</gene>
<dbReference type="PANTHER" id="PTHR35024:SF4">
    <property type="entry name" value="POLYMER-FORMING CYTOSKELETAL PROTEIN"/>
    <property type="match status" value="1"/>
</dbReference>
<dbReference type="InterPro" id="IPR007607">
    <property type="entry name" value="BacA/B"/>
</dbReference>
<protein>
    <submittedName>
        <fullName evidence="3">Polymer-forming cytoskeletal protein</fullName>
    </submittedName>
</protein>
<reference evidence="3 4" key="1">
    <citation type="submission" date="2020-01" db="EMBL/GenBank/DDBJ databases">
        <title>Genomes assembled from Gulf of Kutch pelagic sediment metagenomes.</title>
        <authorList>
            <person name="Chandrashekar M."/>
            <person name="Mahajan M.S."/>
            <person name="Dave K.J."/>
            <person name="Vatsa P."/>
            <person name="Nathani N.M."/>
        </authorList>
    </citation>
    <scope>NUCLEOTIDE SEQUENCE [LARGE SCALE GENOMIC DNA]</scope>
    <source>
        <strain evidence="3">KS3-K002</strain>
    </source>
</reference>
<evidence type="ECO:0000256" key="2">
    <source>
        <dbReference type="SAM" id="MobiDB-lite"/>
    </source>
</evidence>